<proteinExistence type="predicted"/>
<dbReference type="AlphaFoldDB" id="A0A814T9V7"/>
<comment type="caution">
    <text evidence="1">The sequence shown here is derived from an EMBL/GenBank/DDBJ whole genome shotgun (WGS) entry which is preliminary data.</text>
</comment>
<gene>
    <name evidence="1" type="ORF">OXX778_LOCUS23548</name>
</gene>
<evidence type="ECO:0000313" key="2">
    <source>
        <dbReference type="Proteomes" id="UP000663879"/>
    </source>
</evidence>
<dbReference type="Proteomes" id="UP000663879">
    <property type="component" value="Unassembled WGS sequence"/>
</dbReference>
<dbReference type="OrthoDB" id="10197656at2759"/>
<protein>
    <submittedName>
        <fullName evidence="1">Uncharacterized protein</fullName>
    </submittedName>
</protein>
<evidence type="ECO:0000313" key="1">
    <source>
        <dbReference type="EMBL" id="CAF1159130.1"/>
    </source>
</evidence>
<accession>A0A814T9V7</accession>
<feature type="non-terminal residue" evidence="1">
    <location>
        <position position="81"/>
    </location>
</feature>
<feature type="non-terminal residue" evidence="1">
    <location>
        <position position="1"/>
    </location>
</feature>
<organism evidence="1 2">
    <name type="scientific">Brachionus calyciflorus</name>
    <dbReference type="NCBI Taxonomy" id="104777"/>
    <lineage>
        <taxon>Eukaryota</taxon>
        <taxon>Metazoa</taxon>
        <taxon>Spiralia</taxon>
        <taxon>Gnathifera</taxon>
        <taxon>Rotifera</taxon>
        <taxon>Eurotatoria</taxon>
        <taxon>Monogononta</taxon>
        <taxon>Pseudotrocha</taxon>
        <taxon>Ploima</taxon>
        <taxon>Brachionidae</taxon>
        <taxon>Brachionus</taxon>
    </lineage>
</organism>
<keyword evidence="2" id="KW-1185">Reference proteome</keyword>
<name>A0A814T9V7_9BILA</name>
<reference evidence="1" key="1">
    <citation type="submission" date="2021-02" db="EMBL/GenBank/DDBJ databases">
        <authorList>
            <person name="Nowell W R."/>
        </authorList>
    </citation>
    <scope>NUCLEOTIDE SEQUENCE</scope>
    <source>
        <strain evidence="1">Ploen Becks lab</strain>
    </source>
</reference>
<dbReference type="EMBL" id="CAJNOC010013631">
    <property type="protein sequence ID" value="CAF1159130.1"/>
    <property type="molecule type" value="Genomic_DNA"/>
</dbReference>
<sequence length="81" mass="8972">INSVSNQEMIEIEFDTKNITYKFVCSKNSTDVGINLINFMYVLGQKIDNNFIISKSVCSANLDCSSMVSSDSKVLPGSSFF</sequence>